<accession>A0A1T5P5K3</accession>
<evidence type="ECO:0008006" key="3">
    <source>
        <dbReference type="Google" id="ProtNLM"/>
    </source>
</evidence>
<dbReference type="STRING" id="393003.SAMN05660461_3868"/>
<name>A0A1T5P5K3_9BACT</name>
<dbReference type="Proteomes" id="UP000190166">
    <property type="component" value="Unassembled WGS sequence"/>
</dbReference>
<dbReference type="EMBL" id="FUZZ01000003">
    <property type="protein sequence ID" value="SKD07907.1"/>
    <property type="molecule type" value="Genomic_DNA"/>
</dbReference>
<sequence length="427" mass="50154">MDRDSFKRYIKIKSLLKVDFKGYSIDKIVALDLIMLVYSGVNFSFKSCLFAFVRLDFSMIKELPLAKVLSTMGRYNRRKDYYEIFEFINNKLGDVYPVDLNDCKYSICFSGYNIVKAYRLIFKTPLPYLTTKEKLFLFVRVVHYYNCINALEKFSLETKYESYLAFSSVHPYEAIFTSYFQKRKVPTYSLQHGLYFIFQRDIPIDALAYENFISDFHFCWGAYTRDEFVSYGIAADRLLIGGYPRKAHFVRKSSPIKCSRCIIFLARHKYAESNFKLINMLEEYKKKNREDNVQLYFKLHPTLDASLYEEKVKDVGVILMDNLTLTELLQSDKFDFSLAINTAAYYESYIYGVPSLRFSDDSFENGIGVRDDIFTSVEELSMQIKNLRQMDNLDIYNNEVEQKLDYIIGLNISNYPVIFNNTIVDLG</sequence>
<evidence type="ECO:0000313" key="1">
    <source>
        <dbReference type="EMBL" id="SKD07907.1"/>
    </source>
</evidence>
<organism evidence="1 2">
    <name type="scientific">Chitinophaga ginsengisegetis</name>
    <dbReference type="NCBI Taxonomy" id="393003"/>
    <lineage>
        <taxon>Bacteria</taxon>
        <taxon>Pseudomonadati</taxon>
        <taxon>Bacteroidota</taxon>
        <taxon>Chitinophagia</taxon>
        <taxon>Chitinophagales</taxon>
        <taxon>Chitinophagaceae</taxon>
        <taxon>Chitinophaga</taxon>
    </lineage>
</organism>
<evidence type="ECO:0000313" key="2">
    <source>
        <dbReference type="Proteomes" id="UP000190166"/>
    </source>
</evidence>
<protein>
    <recommendedName>
        <fullName evidence="3">CDP-Glycerol:Poly(Glycerophosphate) glycerophosphotransferase</fullName>
    </recommendedName>
</protein>
<reference evidence="1 2" key="1">
    <citation type="submission" date="2017-02" db="EMBL/GenBank/DDBJ databases">
        <authorList>
            <person name="Peterson S.W."/>
        </authorList>
    </citation>
    <scope>NUCLEOTIDE SEQUENCE [LARGE SCALE GENOMIC DNA]</scope>
    <source>
        <strain evidence="1 2">DSM 18108</strain>
    </source>
</reference>
<dbReference type="SUPFAM" id="SSF53756">
    <property type="entry name" value="UDP-Glycosyltransferase/glycogen phosphorylase"/>
    <property type="match status" value="1"/>
</dbReference>
<dbReference type="AlphaFoldDB" id="A0A1T5P5K3"/>
<keyword evidence="2" id="KW-1185">Reference proteome</keyword>
<gene>
    <name evidence="1" type="ORF">SAMN05660461_3868</name>
</gene>
<proteinExistence type="predicted"/>
<dbReference type="RefSeq" id="WP_079471151.1">
    <property type="nucleotide sequence ID" value="NZ_FUZZ01000003.1"/>
</dbReference>